<dbReference type="RefSeq" id="XP_024578379.1">
    <property type="nucleotide sequence ID" value="XM_024727843.1"/>
</dbReference>
<feature type="compositionally biased region" description="Basic and acidic residues" evidence="1">
    <location>
        <begin position="25"/>
        <end position="36"/>
    </location>
</feature>
<protein>
    <submittedName>
        <fullName evidence="2">Uncharacterized protein</fullName>
    </submittedName>
</protein>
<evidence type="ECO:0000313" key="2">
    <source>
        <dbReference type="EMBL" id="CEG42010.1"/>
    </source>
</evidence>
<evidence type="ECO:0000256" key="1">
    <source>
        <dbReference type="SAM" id="MobiDB-lite"/>
    </source>
</evidence>
<name>A0A0P1AL39_PLAHL</name>
<dbReference type="AlphaFoldDB" id="A0A0P1AL39"/>
<organism evidence="2 3">
    <name type="scientific">Plasmopara halstedii</name>
    <name type="common">Downy mildew of sunflower</name>
    <dbReference type="NCBI Taxonomy" id="4781"/>
    <lineage>
        <taxon>Eukaryota</taxon>
        <taxon>Sar</taxon>
        <taxon>Stramenopiles</taxon>
        <taxon>Oomycota</taxon>
        <taxon>Peronosporomycetes</taxon>
        <taxon>Peronosporales</taxon>
        <taxon>Peronosporaceae</taxon>
        <taxon>Plasmopara</taxon>
    </lineage>
</organism>
<evidence type="ECO:0000313" key="3">
    <source>
        <dbReference type="Proteomes" id="UP000054928"/>
    </source>
</evidence>
<dbReference type="EMBL" id="CCYD01000610">
    <property type="protein sequence ID" value="CEG42010.1"/>
    <property type="molecule type" value="Genomic_DNA"/>
</dbReference>
<sequence length="73" mass="8037">MTDEKNRHLVSVIKGNKALSSSRSSHHEEKTKDVKATEFSNTSSCRGVEGGNSRSPHLLTRKKRSGQSGHPIH</sequence>
<reference evidence="3" key="1">
    <citation type="submission" date="2014-09" db="EMBL/GenBank/DDBJ databases">
        <authorList>
            <person name="Sharma Rahul"/>
            <person name="Thines Marco"/>
        </authorList>
    </citation>
    <scope>NUCLEOTIDE SEQUENCE [LARGE SCALE GENOMIC DNA]</scope>
</reference>
<keyword evidence="3" id="KW-1185">Reference proteome</keyword>
<proteinExistence type="predicted"/>
<feature type="region of interest" description="Disordered" evidence="1">
    <location>
        <begin position="1"/>
        <end position="73"/>
    </location>
</feature>
<accession>A0A0P1AL39</accession>
<dbReference type="Proteomes" id="UP000054928">
    <property type="component" value="Unassembled WGS sequence"/>
</dbReference>
<dbReference type="GeneID" id="36407372"/>